<feature type="transmembrane region" description="Helical" evidence="5">
    <location>
        <begin position="555"/>
        <end position="573"/>
    </location>
</feature>
<dbReference type="AlphaFoldDB" id="A0A179FEV6"/>
<dbReference type="STRING" id="1380566.A0A179FEV6"/>
<dbReference type="Gene3D" id="3.40.50.1580">
    <property type="entry name" value="Nucleoside phosphorylase domain"/>
    <property type="match status" value="1"/>
</dbReference>
<gene>
    <name evidence="6" type="ORF">VFPPC_05389</name>
</gene>
<keyword evidence="4 5" id="KW-0472">Membrane</keyword>
<dbReference type="KEGG" id="pchm:VFPPC_05389"/>
<dbReference type="GO" id="GO:0009116">
    <property type="term" value="P:nucleoside metabolic process"/>
    <property type="evidence" value="ECO:0007669"/>
    <property type="project" value="InterPro"/>
</dbReference>
<feature type="transmembrane region" description="Helical" evidence="5">
    <location>
        <begin position="585"/>
        <end position="605"/>
    </location>
</feature>
<dbReference type="GO" id="GO:0046873">
    <property type="term" value="F:metal ion transmembrane transporter activity"/>
    <property type="evidence" value="ECO:0007669"/>
    <property type="project" value="InterPro"/>
</dbReference>
<organism evidence="6 7">
    <name type="scientific">Pochonia chlamydosporia 170</name>
    <dbReference type="NCBI Taxonomy" id="1380566"/>
    <lineage>
        <taxon>Eukaryota</taxon>
        <taxon>Fungi</taxon>
        <taxon>Dikarya</taxon>
        <taxon>Ascomycota</taxon>
        <taxon>Pezizomycotina</taxon>
        <taxon>Sordariomycetes</taxon>
        <taxon>Hypocreomycetidae</taxon>
        <taxon>Hypocreales</taxon>
        <taxon>Clavicipitaceae</taxon>
        <taxon>Pochonia</taxon>
    </lineage>
</organism>
<name>A0A179FEV6_METCM</name>
<dbReference type="GeneID" id="28848588"/>
<evidence type="ECO:0000256" key="1">
    <source>
        <dbReference type="ARBA" id="ARBA00004141"/>
    </source>
</evidence>
<dbReference type="GO" id="GO:0016020">
    <property type="term" value="C:membrane"/>
    <property type="evidence" value="ECO:0007669"/>
    <property type="project" value="UniProtKB-SubCell"/>
</dbReference>
<dbReference type="SUPFAM" id="SSF144083">
    <property type="entry name" value="Magnesium transport protein CorA, transmembrane region"/>
    <property type="match status" value="1"/>
</dbReference>
<comment type="subcellular location">
    <subcellularLocation>
        <location evidence="1">Membrane</location>
        <topology evidence="1">Multi-pass membrane protein</topology>
    </subcellularLocation>
</comment>
<evidence type="ECO:0000313" key="6">
    <source>
        <dbReference type="EMBL" id="OAQ64046.1"/>
    </source>
</evidence>
<keyword evidence="7" id="KW-1185">Reference proteome</keyword>
<dbReference type="GO" id="GO:0003824">
    <property type="term" value="F:catalytic activity"/>
    <property type="evidence" value="ECO:0007669"/>
    <property type="project" value="InterPro"/>
</dbReference>
<dbReference type="EMBL" id="LSBJ02000005">
    <property type="protein sequence ID" value="OAQ64046.1"/>
    <property type="molecule type" value="Genomic_DNA"/>
</dbReference>
<dbReference type="OrthoDB" id="3231000at2759"/>
<reference evidence="6 7" key="1">
    <citation type="journal article" date="2016" name="PLoS Pathog.">
        <title>Biosynthesis of antibiotic leucinostatins in bio-control fungus Purpureocillium lilacinum and their inhibition on phytophthora revealed by genome mining.</title>
        <authorList>
            <person name="Wang G."/>
            <person name="Liu Z."/>
            <person name="Lin R."/>
            <person name="Li E."/>
            <person name="Mao Z."/>
            <person name="Ling J."/>
            <person name="Yang Y."/>
            <person name="Yin W.B."/>
            <person name="Xie B."/>
        </authorList>
    </citation>
    <scope>NUCLEOTIDE SEQUENCE [LARGE SCALE GENOMIC DNA]</scope>
    <source>
        <strain evidence="6">170</strain>
    </source>
</reference>
<dbReference type="RefSeq" id="XP_018141360.1">
    <property type="nucleotide sequence ID" value="XM_018284594.1"/>
</dbReference>
<sequence>MPDAEEYIIGWICAIVTEYATAQEVLDNEHEAPESVPANDTSDYTLGSIGEQNVVVAVLPYVTPENYKRAIISLSRRYSSTSAFPGNNYADIGEWMLQERSLLSSAKPGEAATSFASKSEQSHDLVVVYNSDEKEWDVQHYNQGQHEALSAATSGPAEGFGQIVFIRGFISPSWMSVIGSKYNIDPEFFRRHMDFLSPSIDRHAYSIPSLASSSNNIFRLCVNTLLHRDDFGRQDLQSQRLDESTELRTYKAQQLGSTRVCCGDSLVREYSTVCSRFSVIEQWISLCFMKRDRGWAVIAWMDQGRPLEKSPPGPWTCHLESKATPLPVLQHHPKMAFRTTNNRLDPDANASAEVQQSGVILPLQYDSLIALVDLARRAPQDPLSMCIPLFAHAAFSEVQFLNLMESRIQTQMNAIVKGVLTDTLGTLQYFSNILNRHAQQLQDSIAALCKLAERRSHLLNEVKVEGLPPKSAGPTGSSVGKRRQIPGIETVQKCGSNSSDGSFTAKGLLNDYEQLCARCIDLSKMCTRGMTLAMNKATIEESSKAIEQSERLKKLTLLATFFIPLSFSSSLFSMNIDLLEQRVKFWWFFVLCIPITLLAYILYLWDFSAMRQF</sequence>
<evidence type="ECO:0000313" key="7">
    <source>
        <dbReference type="Proteomes" id="UP000078397"/>
    </source>
</evidence>
<dbReference type="Gene3D" id="1.20.58.340">
    <property type="entry name" value="Magnesium transport protein CorA, transmembrane region"/>
    <property type="match status" value="1"/>
</dbReference>
<protein>
    <submittedName>
        <fullName evidence="6">CorA-like mg2+ transporter protein domain-containing protein</fullName>
    </submittedName>
</protein>
<dbReference type="InterPro" id="IPR002523">
    <property type="entry name" value="MgTranspt_CorA/ZnTranspt_ZntB"/>
</dbReference>
<keyword evidence="3 5" id="KW-1133">Transmembrane helix</keyword>
<evidence type="ECO:0000256" key="3">
    <source>
        <dbReference type="ARBA" id="ARBA00022989"/>
    </source>
</evidence>
<dbReference type="Proteomes" id="UP000078397">
    <property type="component" value="Unassembled WGS sequence"/>
</dbReference>
<evidence type="ECO:0000256" key="5">
    <source>
        <dbReference type="SAM" id="Phobius"/>
    </source>
</evidence>
<proteinExistence type="predicted"/>
<evidence type="ECO:0000256" key="2">
    <source>
        <dbReference type="ARBA" id="ARBA00022692"/>
    </source>
</evidence>
<comment type="caution">
    <text evidence="6">The sequence shown here is derived from an EMBL/GenBank/DDBJ whole genome shotgun (WGS) entry which is preliminary data.</text>
</comment>
<evidence type="ECO:0000256" key="4">
    <source>
        <dbReference type="ARBA" id="ARBA00023136"/>
    </source>
</evidence>
<dbReference type="InterPro" id="IPR035994">
    <property type="entry name" value="Nucleoside_phosphorylase_sf"/>
</dbReference>
<dbReference type="InterPro" id="IPR045863">
    <property type="entry name" value="CorA_TM1_TM2"/>
</dbReference>
<keyword evidence="2 5" id="KW-0812">Transmembrane</keyword>
<dbReference type="Pfam" id="PF01544">
    <property type="entry name" value="CorA"/>
    <property type="match status" value="1"/>
</dbReference>
<accession>A0A179FEV6</accession>